<dbReference type="GO" id="GO:0004014">
    <property type="term" value="F:adenosylmethionine decarboxylase activity"/>
    <property type="evidence" value="ECO:0007669"/>
    <property type="project" value="InterPro"/>
</dbReference>
<keyword evidence="2" id="KW-0210">Decarboxylase</keyword>
<dbReference type="OrthoDB" id="9793120at2"/>
<evidence type="ECO:0000313" key="11">
    <source>
        <dbReference type="Proteomes" id="UP000003053"/>
    </source>
</evidence>
<evidence type="ECO:0000256" key="5">
    <source>
        <dbReference type="ARBA" id="ARBA00023115"/>
    </source>
</evidence>
<evidence type="ECO:0000256" key="1">
    <source>
        <dbReference type="ARBA" id="ARBA00001928"/>
    </source>
</evidence>
<evidence type="ECO:0000256" key="7">
    <source>
        <dbReference type="ARBA" id="ARBA00023239"/>
    </source>
</evidence>
<keyword evidence="8" id="KW-0704">Schiff base</keyword>
<keyword evidence="5" id="KW-0620">Polyamine biosynthesis</keyword>
<protein>
    <submittedName>
        <fullName evidence="10">Spermidine synthase</fullName>
        <ecNumber evidence="10">2.5.1.16</ecNumber>
    </submittedName>
</protein>
<accession>A4BZF7</accession>
<sequence>MGFILIMSTIYKHTEAHIYSHKFWTDCTEPQELRETFERFLTEVDFTIVLFNEHHFTEQGYTCFWLLGESHLAIHTFPESSKSYVELSSCNKAKRDLFVLKVNAQKNISIA</sequence>
<dbReference type="InterPro" id="IPR016067">
    <property type="entry name" value="S-AdoMet_deCO2ase_core"/>
</dbReference>
<keyword evidence="10" id="KW-0808">Transferase</keyword>
<dbReference type="Proteomes" id="UP000003053">
    <property type="component" value="Unassembled WGS sequence"/>
</dbReference>
<dbReference type="AlphaFoldDB" id="A4BZF7"/>
<dbReference type="EMBL" id="AAOG01000002">
    <property type="protein sequence ID" value="EAR12550.1"/>
    <property type="molecule type" value="Genomic_DNA"/>
</dbReference>
<dbReference type="HOGENOM" id="CLU_2275124_0_0_10"/>
<dbReference type="STRING" id="313594.PI23P_07990"/>
<dbReference type="Pfam" id="PF02675">
    <property type="entry name" value="AdoMet_dc"/>
    <property type="match status" value="1"/>
</dbReference>
<keyword evidence="7" id="KW-0456">Lyase</keyword>
<dbReference type="SUPFAM" id="SSF56276">
    <property type="entry name" value="S-adenosylmethionine decarboxylase"/>
    <property type="match status" value="1"/>
</dbReference>
<dbReference type="GO" id="GO:0005829">
    <property type="term" value="C:cytosol"/>
    <property type="evidence" value="ECO:0007669"/>
    <property type="project" value="TreeGrafter"/>
</dbReference>
<keyword evidence="4" id="KW-0745">Spermidine biosynthesis</keyword>
<organism evidence="10 11">
    <name type="scientific">Polaribacter irgensii 23-P</name>
    <dbReference type="NCBI Taxonomy" id="313594"/>
    <lineage>
        <taxon>Bacteria</taxon>
        <taxon>Pseudomonadati</taxon>
        <taxon>Bacteroidota</taxon>
        <taxon>Flavobacteriia</taxon>
        <taxon>Flavobacteriales</taxon>
        <taxon>Flavobacteriaceae</taxon>
    </lineage>
</organism>
<dbReference type="eggNOG" id="COG1586">
    <property type="taxonomic scope" value="Bacteria"/>
</dbReference>
<keyword evidence="11" id="KW-1185">Reference proteome</keyword>
<dbReference type="EC" id="2.5.1.16" evidence="10"/>
<reference evidence="10 11" key="1">
    <citation type="submission" date="2006-02" db="EMBL/GenBank/DDBJ databases">
        <authorList>
            <person name="Murray A."/>
            <person name="Staley J."/>
            <person name="Ferriera S."/>
            <person name="Johnson J."/>
            <person name="Kravitz S."/>
            <person name="Halpern A."/>
            <person name="Remington K."/>
            <person name="Beeson K."/>
            <person name="Tran B."/>
            <person name="Rogers Y.-H."/>
            <person name="Friedman R."/>
            <person name="Venter J.C."/>
        </authorList>
    </citation>
    <scope>NUCLEOTIDE SEQUENCE [LARGE SCALE GENOMIC DNA]</scope>
    <source>
        <strain evidence="10 11">23-P</strain>
    </source>
</reference>
<evidence type="ECO:0000256" key="3">
    <source>
        <dbReference type="ARBA" id="ARBA00022813"/>
    </source>
</evidence>
<dbReference type="PANTHER" id="PTHR33866">
    <property type="entry name" value="S-ADENOSYLMETHIONINE DECARBOXYLASE PROENZYME"/>
    <property type="match status" value="1"/>
</dbReference>
<evidence type="ECO:0000256" key="8">
    <source>
        <dbReference type="ARBA" id="ARBA00023270"/>
    </source>
</evidence>
<dbReference type="Gene3D" id="3.60.90.10">
    <property type="entry name" value="S-adenosylmethionine decarboxylase"/>
    <property type="match status" value="1"/>
</dbReference>
<keyword evidence="6" id="KW-0865">Zymogen</keyword>
<evidence type="ECO:0000256" key="9">
    <source>
        <dbReference type="ARBA" id="ARBA00023317"/>
    </source>
</evidence>
<evidence type="ECO:0000256" key="2">
    <source>
        <dbReference type="ARBA" id="ARBA00022793"/>
    </source>
</evidence>
<dbReference type="GO" id="GO:0004766">
    <property type="term" value="F:spermidine synthase activity"/>
    <property type="evidence" value="ECO:0007669"/>
    <property type="project" value="UniProtKB-EC"/>
</dbReference>
<name>A4BZF7_9FLAO</name>
<evidence type="ECO:0000313" key="10">
    <source>
        <dbReference type="EMBL" id="EAR12550.1"/>
    </source>
</evidence>
<comment type="caution">
    <text evidence="10">The sequence shown here is derived from an EMBL/GenBank/DDBJ whole genome shotgun (WGS) entry which is preliminary data.</text>
</comment>
<keyword evidence="3" id="KW-0068">Autocatalytic cleavage</keyword>
<evidence type="ECO:0000256" key="6">
    <source>
        <dbReference type="ARBA" id="ARBA00023145"/>
    </source>
</evidence>
<dbReference type="PANTHER" id="PTHR33866:SF2">
    <property type="entry name" value="S-ADENOSYLMETHIONINE DECARBOXYLASE PROENZYME"/>
    <property type="match status" value="1"/>
</dbReference>
<evidence type="ECO:0000256" key="4">
    <source>
        <dbReference type="ARBA" id="ARBA00023066"/>
    </source>
</evidence>
<gene>
    <name evidence="10" type="ORF">PI23P_07990</name>
</gene>
<comment type="cofactor">
    <cofactor evidence="1">
        <name>pyruvate</name>
        <dbReference type="ChEBI" id="CHEBI:15361"/>
    </cofactor>
</comment>
<dbReference type="InterPro" id="IPR003826">
    <property type="entry name" value="AdoMetDC_fam_prok"/>
</dbReference>
<dbReference type="GO" id="GO:0008295">
    <property type="term" value="P:spermidine biosynthetic process"/>
    <property type="evidence" value="ECO:0007669"/>
    <property type="project" value="UniProtKB-KW"/>
</dbReference>
<proteinExistence type="predicted"/>
<keyword evidence="9" id="KW-0670">Pyruvate</keyword>